<dbReference type="Proteomes" id="UP000032046">
    <property type="component" value="Unassembled WGS sequence"/>
</dbReference>
<feature type="domain" description="Inner membrane component" evidence="2">
    <location>
        <begin position="4"/>
        <end position="53"/>
    </location>
</feature>
<dbReference type="STRING" id="1602171.ST44_09685"/>
<keyword evidence="1" id="KW-0472">Membrane</keyword>
<dbReference type="EMBL" id="JXQK01000067">
    <property type="protein sequence ID" value="KIP61333.1"/>
    <property type="molecule type" value="Genomic_DNA"/>
</dbReference>
<dbReference type="PIRSF" id="PIRSF028777">
    <property type="entry name" value="UCP028777"/>
    <property type="match status" value="1"/>
</dbReference>
<evidence type="ECO:0000313" key="4">
    <source>
        <dbReference type="Proteomes" id="UP000032046"/>
    </source>
</evidence>
<keyword evidence="1" id="KW-0812">Transmembrane</keyword>
<evidence type="ECO:0000256" key="1">
    <source>
        <dbReference type="SAM" id="Phobius"/>
    </source>
</evidence>
<proteinExistence type="predicted"/>
<dbReference type="PANTHER" id="PTHR42903">
    <property type="entry name" value="INNER MEMBRANE PROTEIN YCCF"/>
    <property type="match status" value="1"/>
</dbReference>
<dbReference type="NCBIfam" id="NF008740">
    <property type="entry name" value="PRK11770.1-2"/>
    <property type="match status" value="1"/>
</dbReference>
<dbReference type="GO" id="GO:0005886">
    <property type="term" value="C:plasma membrane"/>
    <property type="evidence" value="ECO:0007669"/>
    <property type="project" value="TreeGrafter"/>
</dbReference>
<dbReference type="InterPro" id="IPR005185">
    <property type="entry name" value="YccF"/>
</dbReference>
<evidence type="ECO:0000313" key="3">
    <source>
        <dbReference type="EMBL" id="KIP61333.1"/>
    </source>
</evidence>
<accession>A0A0D0ISJ4</accession>
<feature type="transmembrane region" description="Helical" evidence="1">
    <location>
        <begin position="72"/>
        <end position="100"/>
    </location>
</feature>
<protein>
    <submittedName>
        <fullName evidence="3">Membrane protein</fullName>
    </submittedName>
</protein>
<feature type="domain" description="Inner membrane component" evidence="2">
    <location>
        <begin position="70"/>
        <end position="119"/>
    </location>
</feature>
<dbReference type="PROSITE" id="PS51257">
    <property type="entry name" value="PROKAR_LIPOPROTEIN"/>
    <property type="match status" value="1"/>
</dbReference>
<dbReference type="RefSeq" id="WP_042519720.1">
    <property type="nucleotide sequence ID" value="NZ_JXQK01000067.1"/>
</dbReference>
<dbReference type="InterPro" id="IPR031308">
    <property type="entry name" value="UCP028777"/>
</dbReference>
<reference evidence="3 4" key="1">
    <citation type="submission" date="2015-01" db="EMBL/GenBank/DDBJ databases">
        <title>Comparative genomics of non-oral Prevotella species.</title>
        <authorList>
            <person name="Accetto T."/>
            <person name="Nograsek B."/>
            <person name="Avgustin G."/>
        </authorList>
    </citation>
    <scope>NUCLEOTIDE SEQUENCE [LARGE SCALE GENOMIC DNA]</scope>
    <source>
        <strain evidence="3 4">P5-119</strain>
    </source>
</reference>
<feature type="transmembrane region" description="Helical" evidence="1">
    <location>
        <begin position="7"/>
        <end position="39"/>
    </location>
</feature>
<sequence>MRIIGNLLWWLFGGLEAAIGYFTGSLVLACTIIGIPFAIQTFKIGLLCLWPFGSTVKKTDSPTGCIRIPLNLFWLIFGGLLACLVHLFFGFILCITIIGIPWGKQHFKMAGLSLAPFGKDVELGF</sequence>
<dbReference type="PANTHER" id="PTHR42903:SF1">
    <property type="entry name" value="INNER MEMBRANE PROTEIN YCCF"/>
    <property type="match status" value="1"/>
</dbReference>
<gene>
    <name evidence="3" type="ORF">ST44_09685</name>
</gene>
<evidence type="ECO:0000259" key="2">
    <source>
        <dbReference type="Pfam" id="PF03733"/>
    </source>
</evidence>
<comment type="caution">
    <text evidence="3">The sequence shown here is derived from an EMBL/GenBank/DDBJ whole genome shotgun (WGS) entry which is preliminary data.</text>
</comment>
<organism evidence="3 4">
    <name type="scientific">Prevotella pectinovora</name>
    <dbReference type="NCBI Taxonomy" id="1602169"/>
    <lineage>
        <taxon>Bacteria</taxon>
        <taxon>Pseudomonadati</taxon>
        <taxon>Bacteroidota</taxon>
        <taxon>Bacteroidia</taxon>
        <taxon>Bacteroidales</taxon>
        <taxon>Prevotellaceae</taxon>
        <taxon>Prevotella</taxon>
    </lineage>
</organism>
<dbReference type="Pfam" id="PF03733">
    <property type="entry name" value="YccF"/>
    <property type="match status" value="2"/>
</dbReference>
<dbReference type="InterPro" id="IPR052937">
    <property type="entry name" value="Inner_membrane_protein"/>
</dbReference>
<keyword evidence="1" id="KW-1133">Transmembrane helix</keyword>
<dbReference type="AlphaFoldDB" id="A0A0D0ISJ4"/>
<name>A0A0D0ISJ4_9BACT</name>
<keyword evidence="4" id="KW-1185">Reference proteome</keyword>